<dbReference type="Proteomes" id="UP000273145">
    <property type="component" value="Chromosome"/>
</dbReference>
<dbReference type="InterPro" id="IPR012336">
    <property type="entry name" value="Thioredoxin-like_fold"/>
</dbReference>
<accession>A0A3S8RY54</accession>
<protein>
    <submittedName>
        <fullName evidence="8">DsbA family protein</fullName>
    </submittedName>
</protein>
<dbReference type="InterPro" id="IPR036249">
    <property type="entry name" value="Thioredoxin-like_sf"/>
</dbReference>
<evidence type="ECO:0000256" key="4">
    <source>
        <dbReference type="ARBA" id="ARBA00023157"/>
    </source>
</evidence>
<dbReference type="GO" id="GO:0016491">
    <property type="term" value="F:oxidoreductase activity"/>
    <property type="evidence" value="ECO:0007669"/>
    <property type="project" value="UniProtKB-KW"/>
</dbReference>
<dbReference type="PANTHER" id="PTHR13887">
    <property type="entry name" value="GLUTATHIONE S-TRANSFERASE KAPPA"/>
    <property type="match status" value="1"/>
</dbReference>
<keyword evidence="9" id="KW-1185">Reference proteome</keyword>
<keyword evidence="3" id="KW-0560">Oxidoreductase</keyword>
<dbReference type="InterPro" id="IPR013766">
    <property type="entry name" value="Thioredoxin_domain"/>
</dbReference>
<proteinExistence type="inferred from homology"/>
<dbReference type="KEGG" id="plen:EIM92_18200"/>
<organism evidence="8 9">
    <name type="scientific">Paenibacillus lentus</name>
    <dbReference type="NCBI Taxonomy" id="1338368"/>
    <lineage>
        <taxon>Bacteria</taxon>
        <taxon>Bacillati</taxon>
        <taxon>Bacillota</taxon>
        <taxon>Bacilli</taxon>
        <taxon>Bacillales</taxon>
        <taxon>Paenibacillaceae</taxon>
        <taxon>Paenibacillus</taxon>
    </lineage>
</organism>
<dbReference type="PANTHER" id="PTHR13887:SF14">
    <property type="entry name" value="DISULFIDE BOND FORMATION PROTEIN D"/>
    <property type="match status" value="1"/>
</dbReference>
<evidence type="ECO:0000256" key="3">
    <source>
        <dbReference type="ARBA" id="ARBA00023002"/>
    </source>
</evidence>
<evidence type="ECO:0000256" key="1">
    <source>
        <dbReference type="ARBA" id="ARBA00005791"/>
    </source>
</evidence>
<evidence type="ECO:0000256" key="5">
    <source>
        <dbReference type="ARBA" id="ARBA00023284"/>
    </source>
</evidence>
<dbReference type="EMBL" id="CP034248">
    <property type="protein sequence ID" value="AZK47857.1"/>
    <property type="molecule type" value="Genomic_DNA"/>
</dbReference>
<name>A0A3S8RY54_9BACL</name>
<evidence type="ECO:0000256" key="6">
    <source>
        <dbReference type="SAM" id="Phobius"/>
    </source>
</evidence>
<keyword evidence="6" id="KW-1133">Transmembrane helix</keyword>
<dbReference type="Pfam" id="PF13462">
    <property type="entry name" value="Thioredoxin_4"/>
    <property type="match status" value="1"/>
</dbReference>
<keyword evidence="4" id="KW-1015">Disulfide bond</keyword>
<dbReference type="AlphaFoldDB" id="A0A3S8RY54"/>
<dbReference type="SUPFAM" id="SSF52833">
    <property type="entry name" value="Thioredoxin-like"/>
    <property type="match status" value="1"/>
</dbReference>
<feature type="domain" description="Thioredoxin" evidence="7">
    <location>
        <begin position="63"/>
        <end position="260"/>
    </location>
</feature>
<feature type="transmembrane region" description="Helical" evidence="6">
    <location>
        <begin position="40"/>
        <end position="62"/>
    </location>
</feature>
<keyword evidence="5" id="KW-0676">Redox-active center</keyword>
<dbReference type="OrthoDB" id="117402at2"/>
<feature type="transmembrane region" description="Helical" evidence="6">
    <location>
        <begin position="6"/>
        <end position="28"/>
    </location>
</feature>
<reference evidence="8 9" key="1">
    <citation type="submission" date="2018-11" db="EMBL/GenBank/DDBJ databases">
        <title>Genome sequencing of Paenibacillus lentus DSM25539(T).</title>
        <authorList>
            <person name="Kook J.-K."/>
            <person name="Park S.-N."/>
            <person name="Lim Y.K."/>
        </authorList>
    </citation>
    <scope>NUCLEOTIDE SEQUENCE [LARGE SCALE GENOMIC DNA]</scope>
    <source>
        <strain evidence="8 9">DSM 25539</strain>
    </source>
</reference>
<gene>
    <name evidence="8" type="ORF">EIM92_18200</name>
</gene>
<keyword evidence="6" id="KW-0472">Membrane</keyword>
<dbReference type="Gene3D" id="3.40.30.10">
    <property type="entry name" value="Glutaredoxin"/>
    <property type="match status" value="1"/>
</dbReference>
<keyword evidence="2" id="KW-0732">Signal</keyword>
<evidence type="ECO:0000256" key="2">
    <source>
        <dbReference type="ARBA" id="ARBA00022729"/>
    </source>
</evidence>
<comment type="similarity">
    <text evidence="1">Belongs to the thioredoxin family. DsbA subfamily.</text>
</comment>
<evidence type="ECO:0000313" key="8">
    <source>
        <dbReference type="EMBL" id="AZK47857.1"/>
    </source>
</evidence>
<keyword evidence="6" id="KW-0812">Transmembrane</keyword>
<evidence type="ECO:0000313" key="9">
    <source>
        <dbReference type="Proteomes" id="UP000273145"/>
    </source>
</evidence>
<sequence length="261" mass="29578">MAFVLYLSYFFLVPPFIIKESSIKLMLMGGTEVKKHNQKLGLVTLAVTALLALGVVACSMPGKTAEAEFPDFDQVTVQLDLEGFNEAEQPYIGNKDAPITIVEFSDYKCPACKRWNEEVLPELKREYLDTGKAVFYYVDYPFLAPDSNLAALAGETLYQQNQEYFWTYHHKMSEFQGKKDDTWATKAFILDLVRTHIPEADIEKFERELDNQTYSANVKKDLMIVEHYQVRGTPTVFVNGIEVEDASFAGIQAAIEGIENP</sequence>
<dbReference type="PROSITE" id="PS51352">
    <property type="entry name" value="THIOREDOXIN_2"/>
    <property type="match status" value="1"/>
</dbReference>
<evidence type="ECO:0000259" key="7">
    <source>
        <dbReference type="PROSITE" id="PS51352"/>
    </source>
</evidence>